<dbReference type="Proteomes" id="UP000050277">
    <property type="component" value="Unassembled WGS sequence"/>
</dbReference>
<evidence type="ECO:0000256" key="1">
    <source>
        <dbReference type="SAM" id="Phobius"/>
    </source>
</evidence>
<organism evidence="2 3">
    <name type="scientific">Herpetosiphon geysericola</name>
    <dbReference type="NCBI Taxonomy" id="70996"/>
    <lineage>
        <taxon>Bacteria</taxon>
        <taxon>Bacillati</taxon>
        <taxon>Chloroflexota</taxon>
        <taxon>Chloroflexia</taxon>
        <taxon>Herpetosiphonales</taxon>
        <taxon>Herpetosiphonaceae</taxon>
        <taxon>Herpetosiphon</taxon>
    </lineage>
</organism>
<dbReference type="AlphaFoldDB" id="A0A0P6Y8D1"/>
<reference evidence="2 3" key="1">
    <citation type="submission" date="2015-07" db="EMBL/GenBank/DDBJ databases">
        <title>Whole genome sequence of Herpetosiphon geysericola DSM 7119.</title>
        <authorList>
            <person name="Hemp J."/>
            <person name="Ward L.M."/>
            <person name="Pace L.A."/>
            <person name="Fischer W.W."/>
        </authorList>
    </citation>
    <scope>NUCLEOTIDE SEQUENCE [LARGE SCALE GENOMIC DNA]</scope>
    <source>
        <strain evidence="2 3">DSM 7119</strain>
    </source>
</reference>
<sequence>MSAESPVVCTRCQRQLTPDDVRMAQPLITFKELVQAAFKTPSLLSATLPDVPYCPECRVIIAKQRQTEQLKFLGVAIAILAILIVIVLFVL</sequence>
<dbReference type="EMBL" id="LGKP01000025">
    <property type="protein sequence ID" value="KPL85245.1"/>
    <property type="molecule type" value="Genomic_DNA"/>
</dbReference>
<evidence type="ECO:0000313" key="2">
    <source>
        <dbReference type="EMBL" id="KPL85245.1"/>
    </source>
</evidence>
<accession>A0A0P6Y8D1</accession>
<name>A0A0P6Y8D1_9CHLR</name>
<keyword evidence="1" id="KW-0812">Transmembrane</keyword>
<evidence type="ECO:0000313" key="3">
    <source>
        <dbReference type="Proteomes" id="UP000050277"/>
    </source>
</evidence>
<dbReference type="STRING" id="70996.SE18_16295"/>
<keyword evidence="3" id="KW-1185">Reference proteome</keyword>
<keyword evidence="1" id="KW-0472">Membrane</keyword>
<keyword evidence="1" id="KW-1133">Transmembrane helix</keyword>
<gene>
    <name evidence="2" type="ORF">SE18_16295</name>
</gene>
<comment type="caution">
    <text evidence="2">The sequence shown here is derived from an EMBL/GenBank/DDBJ whole genome shotgun (WGS) entry which is preliminary data.</text>
</comment>
<feature type="transmembrane region" description="Helical" evidence="1">
    <location>
        <begin position="72"/>
        <end position="90"/>
    </location>
</feature>
<dbReference type="OrthoDB" id="9852782at2"/>
<protein>
    <submittedName>
        <fullName evidence="2">Uncharacterized protein</fullName>
    </submittedName>
</protein>
<proteinExistence type="predicted"/>
<dbReference type="RefSeq" id="WP_054535524.1">
    <property type="nucleotide sequence ID" value="NZ_LGKP01000025.1"/>
</dbReference>